<dbReference type="PANTHER" id="PTHR10030">
    <property type="entry name" value="ALPHA-L-FUCOSIDASE"/>
    <property type="match status" value="1"/>
</dbReference>
<sequence>MGRNNKGVIGSDKKSCARSLFFFTFTGTKKNPGAQKKEDLEDMMQDWFRNAKLGIFIHYGIYAVGDVSESWSFHNGNISYEDYMKQCEGFTASKFDAKKWAELFQKAGAQYVVMTAKHHDGVALFDTGYSDLSVVKKTPAARDLVKEYTAAMREAGLKVGLYYSLIDWSDPRYRTVYPEGMKKEDCLNDIYGSPAGKEEEPQKWQEFLEFNNHQLKELMSNYGTVDLLWFDGDWERSAAQWKMPEFREYLHTLNPNVVLNSRMQGYGDYETPEQGIPLYGPKGEWEFCTTINDSWGYRPSDNDYKSIGQIVRMFCDCITLGGRMLLDIGPKEDGTLDERQEKVLLDLGGWIHDHKEAVFGTEKGLDYNHFLGGSTISADKKTMYLFVYDKPQETLCVKGIKTPVKKVTVLHTGEELRFSYTGSLPWSGIPGTLWIWAGEMSIHPFATVVKVELEDEITYNLGHGEVVTFNE</sequence>
<dbReference type="EMBL" id="JAFHBD010000003">
    <property type="protein sequence ID" value="MBN2952135.1"/>
    <property type="molecule type" value="Genomic_DNA"/>
</dbReference>
<dbReference type="Proteomes" id="UP000737612">
    <property type="component" value="Unassembled WGS sequence"/>
</dbReference>
<comment type="function">
    <text evidence="1">Alpha-L-fucosidase is responsible for hydrolyzing the alpha-1,6-linked fucose joined to the reducing-end N-acetylglucosamine of the carbohydrate moieties of glycoproteins.</text>
</comment>
<dbReference type="Pfam" id="PF01120">
    <property type="entry name" value="Alpha_L_fucos"/>
    <property type="match status" value="1"/>
</dbReference>
<dbReference type="InterPro" id="IPR057739">
    <property type="entry name" value="Glyco_hydro_29_N"/>
</dbReference>
<dbReference type="GO" id="GO:0016139">
    <property type="term" value="P:glycoside catabolic process"/>
    <property type="evidence" value="ECO:0007669"/>
    <property type="project" value="TreeGrafter"/>
</dbReference>
<dbReference type="PANTHER" id="PTHR10030:SF37">
    <property type="entry name" value="ALPHA-L-FUCOSIDASE-RELATED"/>
    <property type="match status" value="1"/>
</dbReference>
<dbReference type="InterPro" id="IPR000933">
    <property type="entry name" value="Glyco_hydro_29"/>
</dbReference>
<evidence type="ECO:0000256" key="4">
    <source>
        <dbReference type="ARBA" id="ARBA00022729"/>
    </source>
</evidence>
<evidence type="ECO:0000256" key="6">
    <source>
        <dbReference type="ARBA" id="ARBA00023295"/>
    </source>
</evidence>
<dbReference type="SMART" id="SM00812">
    <property type="entry name" value="Alpha_L_fucos"/>
    <property type="match status" value="1"/>
</dbReference>
<dbReference type="InterPro" id="IPR016286">
    <property type="entry name" value="FUC_metazoa-typ"/>
</dbReference>
<dbReference type="InterPro" id="IPR017853">
    <property type="entry name" value="GH"/>
</dbReference>
<comment type="similarity">
    <text evidence="2">Belongs to the glycosyl hydrolase 29 family.</text>
</comment>
<dbReference type="SUPFAM" id="SSF51445">
    <property type="entry name" value="(Trans)glycosidases"/>
    <property type="match status" value="1"/>
</dbReference>
<keyword evidence="5" id="KW-0378">Hydrolase</keyword>
<reference evidence="9" key="1">
    <citation type="submission" date="2021-02" db="EMBL/GenBank/DDBJ databases">
        <title>Metagenome-assembled genomes from human diarrheal sample B26.</title>
        <authorList>
            <person name="Ateba T.P."/>
            <person name="Alayande K.A."/>
            <person name="Mwanza M."/>
        </authorList>
    </citation>
    <scope>NUCLEOTIDE SEQUENCE</scope>
    <source>
        <strain evidence="9">06WH</strain>
    </source>
</reference>
<proteinExistence type="inferred from homology"/>
<dbReference type="EC" id="3.2.1.51" evidence="3"/>
<comment type="caution">
    <text evidence="9">The sequence shown here is derived from an EMBL/GenBank/DDBJ whole genome shotgun (WGS) entry which is preliminary data.</text>
</comment>
<evidence type="ECO:0000313" key="9">
    <source>
        <dbReference type="EMBL" id="MBN2952135.1"/>
    </source>
</evidence>
<dbReference type="AlphaFoldDB" id="A0A938Z3B5"/>
<dbReference type="GO" id="GO:0004560">
    <property type="term" value="F:alpha-L-fucosidase activity"/>
    <property type="evidence" value="ECO:0007669"/>
    <property type="project" value="InterPro"/>
</dbReference>
<dbReference type="GO" id="GO:0005764">
    <property type="term" value="C:lysosome"/>
    <property type="evidence" value="ECO:0007669"/>
    <property type="project" value="TreeGrafter"/>
</dbReference>
<evidence type="ECO:0000256" key="2">
    <source>
        <dbReference type="ARBA" id="ARBA00007951"/>
    </source>
</evidence>
<evidence type="ECO:0000259" key="8">
    <source>
        <dbReference type="Pfam" id="PF01120"/>
    </source>
</evidence>
<dbReference type="PIRSF" id="PIRSF001092">
    <property type="entry name" value="Alpha-L-fucosidase"/>
    <property type="match status" value="1"/>
</dbReference>
<evidence type="ECO:0000256" key="5">
    <source>
        <dbReference type="ARBA" id="ARBA00022801"/>
    </source>
</evidence>
<gene>
    <name evidence="9" type="ORF">JTJ23_00735</name>
</gene>
<dbReference type="Gene3D" id="3.20.20.80">
    <property type="entry name" value="Glycosidases"/>
    <property type="match status" value="1"/>
</dbReference>
<accession>A0A938Z3B5</accession>
<protein>
    <recommendedName>
        <fullName evidence="3">alpha-L-fucosidase</fullName>
        <ecNumber evidence="3">3.2.1.51</ecNumber>
    </recommendedName>
</protein>
<evidence type="ECO:0000256" key="7">
    <source>
        <dbReference type="PIRSR" id="PIRSR001092-1"/>
    </source>
</evidence>
<feature type="domain" description="Glycoside hydrolase family 29 N-terminal" evidence="8">
    <location>
        <begin position="38"/>
        <end position="355"/>
    </location>
</feature>
<keyword evidence="6" id="KW-0326">Glycosidase</keyword>
<dbReference type="GO" id="GO:0006004">
    <property type="term" value="P:fucose metabolic process"/>
    <property type="evidence" value="ECO:0007669"/>
    <property type="project" value="InterPro"/>
</dbReference>
<evidence type="ECO:0000313" key="10">
    <source>
        <dbReference type="Proteomes" id="UP000737612"/>
    </source>
</evidence>
<evidence type="ECO:0000256" key="3">
    <source>
        <dbReference type="ARBA" id="ARBA00012662"/>
    </source>
</evidence>
<dbReference type="PRINTS" id="PR00741">
    <property type="entry name" value="GLHYDRLASE29"/>
</dbReference>
<name>A0A938Z3B5_9FIRM</name>
<organism evidence="9 10">
    <name type="scientific">Fusicatenibacter saccharivorans</name>
    <dbReference type="NCBI Taxonomy" id="1150298"/>
    <lineage>
        <taxon>Bacteria</taxon>
        <taxon>Bacillati</taxon>
        <taxon>Bacillota</taxon>
        <taxon>Clostridia</taxon>
        <taxon>Lachnospirales</taxon>
        <taxon>Lachnospiraceae</taxon>
        <taxon>Fusicatenibacter</taxon>
    </lineage>
</organism>
<keyword evidence="4" id="KW-0732">Signal</keyword>
<feature type="site" description="May be important for catalysis" evidence="7">
    <location>
        <position position="288"/>
    </location>
</feature>
<evidence type="ECO:0000256" key="1">
    <source>
        <dbReference type="ARBA" id="ARBA00004071"/>
    </source>
</evidence>